<accession>A0A1M6MHS2</accession>
<dbReference type="OrthoDB" id="9795264at2"/>
<reference evidence="1 2" key="1">
    <citation type="submission" date="2016-11" db="EMBL/GenBank/DDBJ databases">
        <authorList>
            <person name="Jaros S."/>
            <person name="Januszkiewicz K."/>
            <person name="Wedrychowicz H."/>
        </authorList>
    </citation>
    <scope>NUCLEOTIDE SEQUENCE [LARGE SCALE GENOMIC DNA]</scope>
    <source>
        <strain evidence="1 2">DSM 21758</strain>
    </source>
</reference>
<dbReference type="Pfam" id="PF11148">
    <property type="entry name" value="DUF2922"/>
    <property type="match status" value="1"/>
</dbReference>
<dbReference type="Proteomes" id="UP000184310">
    <property type="component" value="Unassembled WGS sequence"/>
</dbReference>
<evidence type="ECO:0000313" key="2">
    <source>
        <dbReference type="Proteomes" id="UP000184310"/>
    </source>
</evidence>
<protein>
    <recommendedName>
        <fullName evidence="3">DUF2922 domain-containing protein</fullName>
    </recommendedName>
</protein>
<dbReference type="InterPro" id="IPR021321">
    <property type="entry name" value="DUF2922"/>
</dbReference>
<dbReference type="RefSeq" id="WP_072988384.1">
    <property type="nucleotide sequence ID" value="NZ_FQZB01000011.1"/>
</dbReference>
<dbReference type="AlphaFoldDB" id="A0A1M6MHS2"/>
<dbReference type="EMBL" id="FQZB01000011">
    <property type="protein sequence ID" value="SHJ82997.1"/>
    <property type="molecule type" value="Genomic_DNA"/>
</dbReference>
<evidence type="ECO:0000313" key="1">
    <source>
        <dbReference type="EMBL" id="SHJ82997.1"/>
    </source>
</evidence>
<keyword evidence="2" id="KW-1185">Reference proteome</keyword>
<sequence>MSKRNLVLIMTFKTEFLKNASISLSGVKENLSKEDVNCVMELLIAKKAFDCRGGKLVSKVKPDVVNKTTETYKLQ</sequence>
<evidence type="ECO:0008006" key="3">
    <source>
        <dbReference type="Google" id="ProtNLM"/>
    </source>
</evidence>
<name>A0A1M6MHS2_9CLOT</name>
<gene>
    <name evidence="1" type="ORF">SAMN02745163_02641</name>
</gene>
<proteinExistence type="predicted"/>
<organism evidence="1 2">
    <name type="scientific">Clostridium cavendishii DSM 21758</name>
    <dbReference type="NCBI Taxonomy" id="1121302"/>
    <lineage>
        <taxon>Bacteria</taxon>
        <taxon>Bacillati</taxon>
        <taxon>Bacillota</taxon>
        <taxon>Clostridia</taxon>
        <taxon>Eubacteriales</taxon>
        <taxon>Clostridiaceae</taxon>
        <taxon>Clostridium</taxon>
    </lineage>
</organism>